<organism evidence="1 2">
    <name type="scientific">Aduncisulcus paluster</name>
    <dbReference type="NCBI Taxonomy" id="2918883"/>
    <lineage>
        <taxon>Eukaryota</taxon>
        <taxon>Metamonada</taxon>
        <taxon>Carpediemonas-like organisms</taxon>
        <taxon>Aduncisulcus</taxon>
    </lineage>
</organism>
<protein>
    <recommendedName>
        <fullName evidence="3">ATP-dependent DNA helicase</fullName>
    </recommendedName>
</protein>
<reference evidence="1" key="1">
    <citation type="submission" date="2022-03" db="EMBL/GenBank/DDBJ databases">
        <title>Draft genome sequence of Aduncisulcus paluster, a free-living microaerophilic Fornicata.</title>
        <authorList>
            <person name="Yuyama I."/>
            <person name="Kume K."/>
            <person name="Tamura T."/>
            <person name="Inagaki Y."/>
            <person name="Hashimoto T."/>
        </authorList>
    </citation>
    <scope>NUCLEOTIDE SEQUENCE</scope>
    <source>
        <strain evidence="1">NY0171</strain>
    </source>
</reference>
<accession>A0ABQ5JVI4</accession>
<dbReference type="EMBL" id="BQXS01012002">
    <property type="protein sequence ID" value="GKT18962.1"/>
    <property type="molecule type" value="Genomic_DNA"/>
</dbReference>
<evidence type="ECO:0000313" key="2">
    <source>
        <dbReference type="Proteomes" id="UP001057375"/>
    </source>
</evidence>
<dbReference type="Proteomes" id="UP001057375">
    <property type="component" value="Unassembled WGS sequence"/>
</dbReference>
<dbReference type="PANTHER" id="PTHR47642:SF5">
    <property type="entry name" value="ATP-DEPENDENT DNA HELICASE"/>
    <property type="match status" value="1"/>
</dbReference>
<dbReference type="PANTHER" id="PTHR47642">
    <property type="entry name" value="ATP-DEPENDENT DNA HELICASE"/>
    <property type="match status" value="1"/>
</dbReference>
<feature type="non-terminal residue" evidence="1">
    <location>
        <position position="211"/>
    </location>
</feature>
<proteinExistence type="predicted"/>
<name>A0ABQ5JVI4_9EUKA</name>
<dbReference type="InterPro" id="IPR051055">
    <property type="entry name" value="PIF1_helicase"/>
</dbReference>
<gene>
    <name evidence="1" type="ORF">ADUPG1_011413</name>
</gene>
<keyword evidence="2" id="KW-1185">Reference proteome</keyword>
<evidence type="ECO:0008006" key="3">
    <source>
        <dbReference type="Google" id="ProtNLM"/>
    </source>
</evidence>
<evidence type="ECO:0000313" key="1">
    <source>
        <dbReference type="EMBL" id="GKT18962.1"/>
    </source>
</evidence>
<comment type="caution">
    <text evidence="1">The sequence shown here is derived from an EMBL/GenBank/DDBJ whole genome shotgun (WGS) entry which is preliminary data.</text>
</comment>
<sequence>MSMISKELFEYVHSVIRYTCGHDSIGFGAKNIIVVGDPMQLPAVCTGIPRSLTGRARESAIYERQIFSSPLLDHFNKRILRTSVRQADDREFAEIVNNIRINEKWEEVNEWLERNCVNRYPDKEHSSPPYFRSDKYLSTSTLSSGWLSKKRENSSKPFSVSGYSQEASSLGHPDHFTWNFQSPSSSFLQSKILSTSYSSWSLAANSRASFK</sequence>